<evidence type="ECO:0000313" key="2">
    <source>
        <dbReference type="Proteomes" id="UP000032254"/>
    </source>
</evidence>
<dbReference type="RefSeq" id="WP_043965456.1">
    <property type="nucleotide sequence ID" value="NZ_JXSX01000002.1"/>
</dbReference>
<accession>A0A0D0UW47</accession>
<name>A0A0D0UW47_9ACTN</name>
<gene>
    <name evidence="1" type="ORF">TK50_18695</name>
</gene>
<sequence length="78" mass="8615">MGYTLCERTQVLHSLPWPPMPQKMDALGQTCREANISCGLKDASPQDFAFGFAVDEQSRSLIPTLCFKEGAKSLQILP</sequence>
<dbReference type="AlphaFoldDB" id="A0A0D0UW47"/>
<proteinExistence type="predicted"/>
<dbReference type="GeneID" id="301306082"/>
<comment type="caution">
    <text evidence="1">The sequence shown here is derived from an EMBL/GenBank/DDBJ whole genome shotgun (WGS) entry which is preliminary data.</text>
</comment>
<organism evidence="1 2">
    <name type="scientific">Micromonospora haikouensis</name>
    <dbReference type="NCBI Taxonomy" id="686309"/>
    <lineage>
        <taxon>Bacteria</taxon>
        <taxon>Bacillati</taxon>
        <taxon>Actinomycetota</taxon>
        <taxon>Actinomycetes</taxon>
        <taxon>Micromonosporales</taxon>
        <taxon>Micromonosporaceae</taxon>
        <taxon>Micromonospora</taxon>
    </lineage>
</organism>
<dbReference type="Proteomes" id="UP000032254">
    <property type="component" value="Unassembled WGS sequence"/>
</dbReference>
<protein>
    <submittedName>
        <fullName evidence="1">Uncharacterized protein</fullName>
    </submittedName>
</protein>
<reference evidence="1 2" key="1">
    <citation type="submission" date="2015-01" db="EMBL/GenBank/DDBJ databases">
        <title>Sequencing and annotation of Micromonospora carbonacea strain JXNU-1 genome.</title>
        <authorList>
            <person name="Long Z."/>
            <person name="Huang Y."/>
            <person name="Jiang Y."/>
        </authorList>
    </citation>
    <scope>NUCLEOTIDE SEQUENCE [LARGE SCALE GENOMIC DNA]</scope>
    <source>
        <strain evidence="1 2">JXNU-1</strain>
    </source>
</reference>
<keyword evidence="2" id="KW-1185">Reference proteome</keyword>
<dbReference type="EMBL" id="JXSX01000002">
    <property type="protein sequence ID" value="KIR62952.1"/>
    <property type="molecule type" value="Genomic_DNA"/>
</dbReference>
<evidence type="ECO:0000313" key="1">
    <source>
        <dbReference type="EMBL" id="KIR62952.1"/>
    </source>
</evidence>